<reference evidence="4 5" key="1">
    <citation type="submission" date="2017-09" db="EMBL/GenBank/DDBJ databases">
        <authorList>
            <person name="Lee N."/>
            <person name="Cho B.-K."/>
        </authorList>
    </citation>
    <scope>NUCLEOTIDE SEQUENCE [LARGE SCALE GENOMIC DNA]</scope>
    <source>
        <strain evidence="4 5">ATCC 12769</strain>
    </source>
</reference>
<dbReference type="OrthoDB" id="4218847at2"/>
<keyword evidence="5" id="KW-1185">Reference proteome</keyword>
<protein>
    <submittedName>
        <fullName evidence="4">Peptidase</fullName>
    </submittedName>
</protein>
<dbReference type="InterPro" id="IPR006311">
    <property type="entry name" value="TAT_signal"/>
</dbReference>
<keyword evidence="2" id="KW-0472">Membrane</keyword>
<feature type="compositionally biased region" description="Gly residues" evidence="1">
    <location>
        <begin position="488"/>
        <end position="507"/>
    </location>
</feature>
<feature type="signal peptide" evidence="3">
    <location>
        <begin position="1"/>
        <end position="36"/>
    </location>
</feature>
<dbReference type="PROSITE" id="PS51318">
    <property type="entry name" value="TAT"/>
    <property type="match status" value="1"/>
</dbReference>
<feature type="chain" id="PRO_5023901342" evidence="3">
    <location>
        <begin position="37"/>
        <end position="577"/>
    </location>
</feature>
<name>A0A5J6FD60_9ACTN</name>
<organism evidence="4 5">
    <name type="scientific">Streptomyces nitrosporeus</name>
    <dbReference type="NCBI Taxonomy" id="28894"/>
    <lineage>
        <taxon>Bacteria</taxon>
        <taxon>Bacillati</taxon>
        <taxon>Actinomycetota</taxon>
        <taxon>Actinomycetes</taxon>
        <taxon>Kitasatosporales</taxon>
        <taxon>Streptomycetaceae</taxon>
        <taxon>Streptomyces</taxon>
    </lineage>
</organism>
<keyword evidence="2" id="KW-1133">Transmembrane helix</keyword>
<dbReference type="Proteomes" id="UP000326178">
    <property type="component" value="Chromosome"/>
</dbReference>
<sequence>MTRISPRTALRRTAGSFAAAGLLAAGSLAVGAPAYAADPVFTLGGSADTALHPYPESGSPQKNALSFTVHNPSTDEENGTFQGEVTYTLDLSGIQGVAVLSPAEDTATDCEITGTTAVCHDYGIWPGLSTAAEFGLSAAKGSKEGATGTIEVTGSAEGAAFTPFTTKVTVGGPDLVMKPLPFKTELKPGDAQPAPITFSNQGTTAADGVLLTLHYSRGLDIPERYSNCEYLENTGEPPFQDYAWATALCAVEGTYEPGATYTLGVPLSVEATERALIDSFVYRINEDSPAERSAQRGGAAFTRGTGPQLTLKKATASARGADLDPWNNQQEVDFRTENTADFAATGDRAEGKAGDTVTAKLGYRNDGPAWVGHIRSGESVAGLDFTVPEGAQVTGKPENCRGVTAEGKYREEQLGAPRYLCPSSMTVNDKAEVSLPFELKITEEIANAKGKVTIGSGWVMDPELAFDPEPANNTAYLVLNGDDQGAGSASGGDGDGGSAEGSTGGSTSGSTSGTPSGSPGEGGTSTSGSTGTAGSGSSGGGLASTGSTALMASGAAAVALAAGGVLYAVTRRRARLG</sequence>
<keyword evidence="3" id="KW-0732">Signal</keyword>
<evidence type="ECO:0000313" key="5">
    <source>
        <dbReference type="Proteomes" id="UP000326178"/>
    </source>
</evidence>
<feature type="region of interest" description="Disordered" evidence="1">
    <location>
        <begin position="54"/>
        <end position="76"/>
    </location>
</feature>
<dbReference type="RefSeq" id="WP_150488140.1">
    <property type="nucleotide sequence ID" value="NZ_BMUV01000001.1"/>
</dbReference>
<accession>A0A5J6FD60</accession>
<evidence type="ECO:0000256" key="2">
    <source>
        <dbReference type="SAM" id="Phobius"/>
    </source>
</evidence>
<dbReference type="AlphaFoldDB" id="A0A5J6FD60"/>
<keyword evidence="2" id="KW-0812">Transmembrane</keyword>
<feature type="compositionally biased region" description="Low complexity" evidence="1">
    <location>
        <begin position="508"/>
        <end position="518"/>
    </location>
</feature>
<dbReference type="EMBL" id="CP023702">
    <property type="protein sequence ID" value="QEU72790.1"/>
    <property type="molecule type" value="Genomic_DNA"/>
</dbReference>
<evidence type="ECO:0000256" key="1">
    <source>
        <dbReference type="SAM" id="MobiDB-lite"/>
    </source>
</evidence>
<feature type="compositionally biased region" description="Polar residues" evidence="1">
    <location>
        <begin position="58"/>
        <end position="72"/>
    </location>
</feature>
<proteinExistence type="predicted"/>
<feature type="transmembrane region" description="Helical" evidence="2">
    <location>
        <begin position="549"/>
        <end position="569"/>
    </location>
</feature>
<feature type="region of interest" description="Disordered" evidence="1">
    <location>
        <begin position="475"/>
        <end position="543"/>
    </location>
</feature>
<gene>
    <name evidence="4" type="ORF">CP967_13000</name>
</gene>
<evidence type="ECO:0000256" key="3">
    <source>
        <dbReference type="SAM" id="SignalP"/>
    </source>
</evidence>
<dbReference type="KEGG" id="snk:CP967_13000"/>
<feature type="compositionally biased region" description="Gly residues" evidence="1">
    <location>
        <begin position="519"/>
        <end position="543"/>
    </location>
</feature>
<evidence type="ECO:0000313" key="4">
    <source>
        <dbReference type="EMBL" id="QEU72790.1"/>
    </source>
</evidence>